<keyword evidence="2" id="KW-1185">Reference proteome</keyword>
<dbReference type="Proteomes" id="UP000291144">
    <property type="component" value="Unassembled WGS sequence"/>
</dbReference>
<gene>
    <name evidence="1" type="ORF">E0H73_22550</name>
</gene>
<evidence type="ECO:0000313" key="2">
    <source>
        <dbReference type="Proteomes" id="UP000291144"/>
    </source>
</evidence>
<dbReference type="AlphaFoldDB" id="A0A4V6N4V0"/>
<accession>A0A4V6N4V0</accession>
<comment type="caution">
    <text evidence="1">The sequence shown here is derived from an EMBL/GenBank/DDBJ whole genome shotgun (WGS) entry which is preliminary data.</text>
</comment>
<dbReference type="OrthoDB" id="798764at2"/>
<organism evidence="1 2">
    <name type="scientific">Kribbella pittospori</name>
    <dbReference type="NCBI Taxonomy" id="722689"/>
    <lineage>
        <taxon>Bacteria</taxon>
        <taxon>Bacillati</taxon>
        <taxon>Actinomycetota</taxon>
        <taxon>Actinomycetes</taxon>
        <taxon>Propionibacteriales</taxon>
        <taxon>Kribbellaceae</taxon>
        <taxon>Kribbella</taxon>
    </lineage>
</organism>
<sequence length="204" mass="22574">MFKRRRRPPAGLVAEAARNPGGWVYEIDGDWVDDPNGYVPPEAIRGGWRVDEAGQLTGEFVSNKGHGRPRDDFELLTKPDHWLDWLGDQPGRAVRDRIEELLAQQVEGAKVEWLKITEEPKFLTGGKPLADDPGKAQVVRTALAVQFGLSVVRPDGPRDVLTGVFSLAVAKMDEPAPHEQSWLDLGESIDQIGPLLEERLLSLG</sequence>
<reference evidence="1 2" key="1">
    <citation type="submission" date="2019-02" db="EMBL/GenBank/DDBJ databases">
        <title>Kribbella capetownensis sp. nov. and Kribbella speibonae sp. nov., isolated from soil.</title>
        <authorList>
            <person name="Curtis S.M."/>
            <person name="Norton I."/>
            <person name="Everest G.J."/>
            <person name="Meyers P.R."/>
        </authorList>
    </citation>
    <scope>NUCLEOTIDE SEQUENCE [LARGE SCALE GENOMIC DNA]</scope>
    <source>
        <strain evidence="1 2">NRRL B-24813</strain>
    </source>
</reference>
<proteinExistence type="predicted"/>
<protein>
    <submittedName>
        <fullName evidence="1">Uncharacterized protein</fullName>
    </submittedName>
</protein>
<name>A0A4V6N4V0_9ACTN</name>
<dbReference type="EMBL" id="SJKB01000007">
    <property type="protein sequence ID" value="TCC59772.1"/>
    <property type="molecule type" value="Genomic_DNA"/>
</dbReference>
<evidence type="ECO:0000313" key="1">
    <source>
        <dbReference type="EMBL" id="TCC59772.1"/>
    </source>
</evidence>